<keyword evidence="2" id="KW-1185">Reference proteome</keyword>
<name>A0A8T1VGZ1_9STRA</name>
<dbReference type="EMBL" id="JAGDFM010000298">
    <property type="protein sequence ID" value="KAG7380341.1"/>
    <property type="molecule type" value="Genomic_DNA"/>
</dbReference>
<reference evidence="1" key="1">
    <citation type="submission" date="2021-02" db="EMBL/GenBank/DDBJ databases">
        <authorList>
            <person name="Palmer J.M."/>
        </authorList>
    </citation>
    <scope>NUCLEOTIDE SEQUENCE</scope>
    <source>
        <strain evidence="1">SCRP734</strain>
    </source>
</reference>
<comment type="caution">
    <text evidence="1">The sequence shown here is derived from an EMBL/GenBank/DDBJ whole genome shotgun (WGS) entry which is preliminary data.</text>
</comment>
<sequence>MACAVLLAGRRARPASCSSLVNELALSVVKRPQPGFERCESHRRKNHALGVALPLGCTVCADMASSGVAHTNSKTTSVCVVLRRRRRPMPKPASILSGTRWLC</sequence>
<dbReference type="AlphaFoldDB" id="A0A8T1VGZ1"/>
<gene>
    <name evidence="1" type="ORF">PHYPSEUDO_007313</name>
</gene>
<evidence type="ECO:0000313" key="2">
    <source>
        <dbReference type="Proteomes" id="UP000694044"/>
    </source>
</evidence>
<accession>A0A8T1VGZ1</accession>
<protein>
    <submittedName>
        <fullName evidence="1">Uncharacterized protein</fullName>
    </submittedName>
</protein>
<organism evidence="1 2">
    <name type="scientific">Phytophthora pseudosyringae</name>
    <dbReference type="NCBI Taxonomy" id="221518"/>
    <lineage>
        <taxon>Eukaryota</taxon>
        <taxon>Sar</taxon>
        <taxon>Stramenopiles</taxon>
        <taxon>Oomycota</taxon>
        <taxon>Peronosporomycetes</taxon>
        <taxon>Peronosporales</taxon>
        <taxon>Peronosporaceae</taxon>
        <taxon>Phytophthora</taxon>
    </lineage>
</organism>
<dbReference type="Proteomes" id="UP000694044">
    <property type="component" value="Unassembled WGS sequence"/>
</dbReference>
<proteinExistence type="predicted"/>
<evidence type="ECO:0000313" key="1">
    <source>
        <dbReference type="EMBL" id="KAG7380341.1"/>
    </source>
</evidence>